<organism evidence="2 3">
    <name type="scientific">Curvularia kusanoi</name>
    <name type="common">Cochliobolus kusanoi</name>
    <dbReference type="NCBI Taxonomy" id="90978"/>
    <lineage>
        <taxon>Eukaryota</taxon>
        <taxon>Fungi</taxon>
        <taxon>Dikarya</taxon>
        <taxon>Ascomycota</taxon>
        <taxon>Pezizomycotina</taxon>
        <taxon>Dothideomycetes</taxon>
        <taxon>Pleosporomycetidae</taxon>
        <taxon>Pleosporales</taxon>
        <taxon>Pleosporineae</taxon>
        <taxon>Pleosporaceae</taxon>
        <taxon>Curvularia</taxon>
    </lineage>
</organism>
<dbReference type="CDD" id="cd18186">
    <property type="entry name" value="BTB_POZ_ZBTB_KLHL-like"/>
    <property type="match status" value="1"/>
</dbReference>
<dbReference type="InterPro" id="IPR000210">
    <property type="entry name" value="BTB/POZ_dom"/>
</dbReference>
<dbReference type="InterPro" id="IPR011333">
    <property type="entry name" value="SKP1/BTB/POZ_sf"/>
</dbReference>
<evidence type="ECO:0000313" key="3">
    <source>
        <dbReference type="Proteomes" id="UP000801428"/>
    </source>
</evidence>
<dbReference type="SUPFAM" id="SSF54695">
    <property type="entry name" value="POZ domain"/>
    <property type="match status" value="1"/>
</dbReference>
<name>A0A9P4TP58_CURKU</name>
<dbReference type="OrthoDB" id="6359816at2759"/>
<proteinExistence type="predicted"/>
<keyword evidence="3" id="KW-1185">Reference proteome</keyword>
<evidence type="ECO:0000313" key="2">
    <source>
        <dbReference type="EMBL" id="KAF3011202.1"/>
    </source>
</evidence>
<protein>
    <recommendedName>
        <fullName evidence="1">BTB domain-containing protein</fullName>
    </recommendedName>
</protein>
<sequence length="274" mass="30374">MTASPQKQALALLKDLLNSGDYADLIITCGQDTYKVHKAVVCVRSGFFARAVRFGGQETHTGSIHLPEDDPEIIKLLMQYLYEAEYSPVLPTTDQQGATTTLPSSRSKHSKEYRLDFPHTCFENPGFPCPRNVCPHHWCGSECAYDCSAFVCRICVTQPLPPAAGKAEDLLLHAKMYEIGDKYEVAGLRDIAKDKFNVSCKHFWNTTSFGLAAKHVFSTTVEDDKGLRDIVSATISDHIELVNDPEVDKVMIEHNGLAVGVLQAKIKEGGWNKK</sequence>
<feature type="domain" description="BTB" evidence="1">
    <location>
        <begin position="23"/>
        <end position="85"/>
    </location>
</feature>
<dbReference type="Gene3D" id="3.30.710.10">
    <property type="entry name" value="Potassium Channel Kv1.1, Chain A"/>
    <property type="match status" value="1"/>
</dbReference>
<dbReference type="PROSITE" id="PS50097">
    <property type="entry name" value="BTB"/>
    <property type="match status" value="1"/>
</dbReference>
<dbReference type="Proteomes" id="UP000801428">
    <property type="component" value="Unassembled WGS sequence"/>
</dbReference>
<dbReference type="AlphaFoldDB" id="A0A9P4TP58"/>
<evidence type="ECO:0000259" key="1">
    <source>
        <dbReference type="PROSITE" id="PS50097"/>
    </source>
</evidence>
<dbReference type="Pfam" id="PF00651">
    <property type="entry name" value="BTB"/>
    <property type="match status" value="1"/>
</dbReference>
<comment type="caution">
    <text evidence="2">The sequence shown here is derived from an EMBL/GenBank/DDBJ whole genome shotgun (WGS) entry which is preliminary data.</text>
</comment>
<reference evidence="2" key="1">
    <citation type="submission" date="2019-04" db="EMBL/GenBank/DDBJ databases">
        <title>Sequencing of skin fungus with MAO and IRED activity.</title>
        <authorList>
            <person name="Marsaioli A.J."/>
            <person name="Bonatto J.M.C."/>
            <person name="Reis Junior O."/>
        </authorList>
    </citation>
    <scope>NUCLEOTIDE SEQUENCE</scope>
    <source>
        <strain evidence="2">30M1</strain>
    </source>
</reference>
<dbReference type="PANTHER" id="PTHR47843">
    <property type="entry name" value="BTB DOMAIN-CONTAINING PROTEIN-RELATED"/>
    <property type="match status" value="1"/>
</dbReference>
<dbReference type="EMBL" id="SWKU01000001">
    <property type="protein sequence ID" value="KAF3011202.1"/>
    <property type="molecule type" value="Genomic_DNA"/>
</dbReference>
<gene>
    <name evidence="2" type="ORF">E8E13_011609</name>
</gene>
<accession>A0A9P4TP58</accession>
<dbReference type="PANTHER" id="PTHR47843:SF5">
    <property type="entry name" value="BTB_POZ DOMAIN PROTEIN"/>
    <property type="match status" value="1"/>
</dbReference>